<accession>A0A4P6K4L9</accession>
<dbReference type="EMBL" id="CP035758">
    <property type="protein sequence ID" value="QBD83005.1"/>
    <property type="molecule type" value="Genomic_DNA"/>
</dbReference>
<proteinExistence type="predicted"/>
<feature type="domain" description="Carbohydrate kinase PfkB" evidence="6">
    <location>
        <begin position="50"/>
        <end position="329"/>
    </location>
</feature>
<keyword evidence="9" id="KW-1185">Reference proteome</keyword>
<dbReference type="SUPFAM" id="SSF53613">
    <property type="entry name" value="Ribokinase-like"/>
    <property type="match status" value="1"/>
</dbReference>
<dbReference type="AlphaFoldDB" id="A0A4P6K4L9"/>
<dbReference type="Proteomes" id="UP000290365">
    <property type="component" value="Chromosome"/>
</dbReference>
<dbReference type="Gene3D" id="3.40.1190.20">
    <property type="match status" value="1"/>
</dbReference>
<comment type="pathway">
    <text evidence="1">Bacterial outer membrane biogenesis; LPS core biosynthesis.</text>
</comment>
<dbReference type="OrthoDB" id="9802794at2"/>
<keyword evidence="4" id="KW-0511">Multifunctional enzyme</keyword>
<dbReference type="PANTHER" id="PTHR46969:SF1">
    <property type="entry name" value="BIFUNCTIONAL PROTEIN HLDE"/>
    <property type="match status" value="1"/>
</dbReference>
<reference evidence="8 9" key="1">
    <citation type="submission" date="2019-01" db="EMBL/GenBank/DDBJ databases">
        <title>Ktedonosporobacter rubrisoli SCAWS-G2.</title>
        <authorList>
            <person name="Huang Y."/>
            <person name="Yan B."/>
        </authorList>
    </citation>
    <scope>NUCLEOTIDE SEQUENCE [LARGE SCALE GENOMIC DNA]</scope>
    <source>
        <strain evidence="8 9">SCAWS-G2</strain>
    </source>
</reference>
<evidence type="ECO:0000256" key="2">
    <source>
        <dbReference type="ARBA" id="ARBA00022679"/>
    </source>
</evidence>
<evidence type="ECO:0000313" key="8">
    <source>
        <dbReference type="EMBL" id="QBD83005.1"/>
    </source>
</evidence>
<evidence type="ECO:0000259" key="6">
    <source>
        <dbReference type="Pfam" id="PF00294"/>
    </source>
</evidence>
<evidence type="ECO:0000256" key="5">
    <source>
        <dbReference type="ARBA" id="ARBA00023277"/>
    </source>
</evidence>
<dbReference type="Pfam" id="PF00294">
    <property type="entry name" value="PfkB"/>
    <property type="match status" value="1"/>
</dbReference>
<evidence type="ECO:0000256" key="4">
    <source>
        <dbReference type="ARBA" id="ARBA00023268"/>
    </source>
</evidence>
<dbReference type="Gene3D" id="3.40.50.620">
    <property type="entry name" value="HUPs"/>
    <property type="match status" value="1"/>
</dbReference>
<dbReference type="SUPFAM" id="SSF52374">
    <property type="entry name" value="Nucleotidylyl transferase"/>
    <property type="match status" value="1"/>
</dbReference>
<dbReference type="InterPro" id="IPR002173">
    <property type="entry name" value="Carboh/pur_kinase_PfkB_CS"/>
</dbReference>
<dbReference type="InterPro" id="IPR011611">
    <property type="entry name" value="PfkB_dom"/>
</dbReference>
<name>A0A4P6K4L9_KTERU</name>
<evidence type="ECO:0000256" key="3">
    <source>
        <dbReference type="ARBA" id="ARBA00022777"/>
    </source>
</evidence>
<dbReference type="InterPro" id="IPR004821">
    <property type="entry name" value="Cyt_trans-like"/>
</dbReference>
<dbReference type="RefSeq" id="WP_129894073.1">
    <property type="nucleotide sequence ID" value="NZ_CP035758.1"/>
</dbReference>
<dbReference type="GO" id="GO:0009244">
    <property type="term" value="P:lipopolysaccharide core region biosynthetic process"/>
    <property type="evidence" value="ECO:0007669"/>
    <property type="project" value="UniProtKB-UniPathway"/>
</dbReference>
<keyword evidence="5" id="KW-0119">Carbohydrate metabolism</keyword>
<gene>
    <name evidence="8" type="ORF">EPA93_46405</name>
</gene>
<evidence type="ECO:0000256" key="1">
    <source>
        <dbReference type="ARBA" id="ARBA00004713"/>
    </source>
</evidence>
<dbReference type="UniPathway" id="UPA00958"/>
<keyword evidence="2 8" id="KW-0808">Transferase</keyword>
<dbReference type="Pfam" id="PF01467">
    <property type="entry name" value="CTP_transf_like"/>
    <property type="match status" value="1"/>
</dbReference>
<keyword evidence="3 8" id="KW-0418">Kinase</keyword>
<evidence type="ECO:0000259" key="7">
    <source>
        <dbReference type="Pfam" id="PF01467"/>
    </source>
</evidence>
<feature type="domain" description="Cytidyltransferase-like" evidence="7">
    <location>
        <begin position="381"/>
        <end position="473"/>
    </location>
</feature>
<dbReference type="GO" id="GO:0005829">
    <property type="term" value="C:cytosol"/>
    <property type="evidence" value="ECO:0007669"/>
    <property type="project" value="TreeGrafter"/>
</dbReference>
<evidence type="ECO:0000313" key="9">
    <source>
        <dbReference type="Proteomes" id="UP000290365"/>
    </source>
</evidence>
<organism evidence="8 9">
    <name type="scientific">Ktedonosporobacter rubrisoli</name>
    <dbReference type="NCBI Taxonomy" id="2509675"/>
    <lineage>
        <taxon>Bacteria</taxon>
        <taxon>Bacillati</taxon>
        <taxon>Chloroflexota</taxon>
        <taxon>Ktedonobacteria</taxon>
        <taxon>Ktedonobacterales</taxon>
        <taxon>Ktedonosporobacteraceae</taxon>
        <taxon>Ktedonosporobacter</taxon>
    </lineage>
</organism>
<protein>
    <submittedName>
        <fullName evidence="8">Bifunctional heptose 7-phosphate kinase/heptose 1-phosphate adenyltransferase</fullName>
    </submittedName>
</protein>
<dbReference type="NCBIfam" id="TIGR00125">
    <property type="entry name" value="cyt_tran_rel"/>
    <property type="match status" value="1"/>
</dbReference>
<dbReference type="GO" id="GO:0033785">
    <property type="term" value="F:heptose 7-phosphate kinase activity"/>
    <property type="evidence" value="ECO:0007669"/>
    <property type="project" value="TreeGrafter"/>
</dbReference>
<dbReference type="GO" id="GO:0033786">
    <property type="term" value="F:heptose-1-phosphate adenylyltransferase activity"/>
    <property type="evidence" value="ECO:0007669"/>
    <property type="project" value="TreeGrafter"/>
</dbReference>
<dbReference type="InterPro" id="IPR014729">
    <property type="entry name" value="Rossmann-like_a/b/a_fold"/>
</dbReference>
<dbReference type="KEGG" id="kbs:EPA93_46405"/>
<dbReference type="PROSITE" id="PS00583">
    <property type="entry name" value="PFKB_KINASES_1"/>
    <property type="match status" value="1"/>
</dbReference>
<sequence>MYRVLSSNALDLVHSFQGRRILLVGDALLDSYLEGEAARLSRDGPIPVVRKTLEQRLPGGAANVAANLQALGAHVSFVSVVGKDLAGTLLRETLRERGIEDRWLVEVPTISTPHKLRIMADGQHIARFDEGASSASSYPHEAQQALLAHLDHLYALCDAVMLSDYGYGVLSSALIAWLHKKYQTHPKFFLVDAQDLTPFSQFPATIVTPNAQEASRFVNGDARQWSLASDASWPEKLQIIEQLAWRMRTSLATKNIAITLAEHGVFLLSQQGHCTHFPAHPIAVAHDVGAGDSFASALILALAAEGSIEEAIRIGIDAAGIAVTRPRTAVVSHQELLQRVSLRAYTAQANFTEEGHPHAALARLAAQLEVARLEGKKIVFTNGVFDILHVGHLQFLRQAKALGDLLVVGVNSDASARRLKGPGRPINNEQDRLALVTALDMVDATILFEEDTASELIRTLSPNLYVKGGDHTDATLPEASIVHEVGGHIIILPLVGSIRTSDVIARIKQH</sequence>
<dbReference type="InterPro" id="IPR029056">
    <property type="entry name" value="Ribokinase-like"/>
</dbReference>
<dbReference type="PANTHER" id="PTHR46969">
    <property type="entry name" value="BIFUNCTIONAL PROTEIN HLDE"/>
    <property type="match status" value="1"/>
</dbReference>